<dbReference type="GO" id="GO:0006950">
    <property type="term" value="P:response to stress"/>
    <property type="evidence" value="ECO:0007669"/>
    <property type="project" value="TreeGrafter"/>
</dbReference>
<dbReference type="PANTHER" id="PTHR33164">
    <property type="entry name" value="TRANSCRIPTIONAL REGULATOR, MARR FAMILY"/>
    <property type="match status" value="1"/>
</dbReference>
<dbReference type="SMART" id="SM00347">
    <property type="entry name" value="HTH_MARR"/>
    <property type="match status" value="1"/>
</dbReference>
<evidence type="ECO:0000313" key="3">
    <source>
        <dbReference type="EMBL" id="GAM12282.1"/>
    </source>
</evidence>
<organism evidence="3 4">
    <name type="scientific">Mesobacillus selenatarsenatis (strain DSM 18680 / JCM 14380 / FERM P-15431 / SF-1)</name>
    <dbReference type="NCBI Taxonomy" id="1321606"/>
    <lineage>
        <taxon>Bacteria</taxon>
        <taxon>Bacillati</taxon>
        <taxon>Bacillota</taxon>
        <taxon>Bacilli</taxon>
        <taxon>Bacillales</taxon>
        <taxon>Bacillaceae</taxon>
        <taxon>Mesobacillus</taxon>
    </lineage>
</organism>
<dbReference type="Proteomes" id="UP000031014">
    <property type="component" value="Unassembled WGS sequence"/>
</dbReference>
<keyword evidence="1" id="KW-0238">DNA-binding</keyword>
<dbReference type="InterPro" id="IPR039422">
    <property type="entry name" value="MarR/SlyA-like"/>
</dbReference>
<dbReference type="PANTHER" id="PTHR33164:SF57">
    <property type="entry name" value="MARR-FAMILY TRANSCRIPTIONAL REGULATOR"/>
    <property type="match status" value="1"/>
</dbReference>
<evidence type="ECO:0000256" key="1">
    <source>
        <dbReference type="ARBA" id="ARBA00023125"/>
    </source>
</evidence>
<dbReference type="Pfam" id="PF01047">
    <property type="entry name" value="MarR"/>
    <property type="match status" value="1"/>
</dbReference>
<dbReference type="InterPro" id="IPR036390">
    <property type="entry name" value="WH_DNA-bd_sf"/>
</dbReference>
<dbReference type="InterPro" id="IPR036388">
    <property type="entry name" value="WH-like_DNA-bd_sf"/>
</dbReference>
<protein>
    <submittedName>
        <fullName evidence="3">Transcriptional regulator, MarR family</fullName>
    </submittedName>
</protein>
<evidence type="ECO:0000313" key="4">
    <source>
        <dbReference type="Proteomes" id="UP000031014"/>
    </source>
</evidence>
<dbReference type="SUPFAM" id="SSF46785">
    <property type="entry name" value="Winged helix' DNA-binding domain"/>
    <property type="match status" value="1"/>
</dbReference>
<dbReference type="Gene3D" id="1.10.10.10">
    <property type="entry name" value="Winged helix-like DNA-binding domain superfamily/Winged helix DNA-binding domain"/>
    <property type="match status" value="1"/>
</dbReference>
<sequence>MMRKSFQEITRSFGLLNKTCCSVDGVDVNAAQSHILYEISVNDNPSIQKVADLLGTDITTFSRQIQTLVNMELVKKMPSKEDKRSSILVLTKKGDQVAEEIDRQVNEYLEAIFSQMTDFERETVQRAIHLVAKVMTSSPVFCGTNKDGGSC</sequence>
<dbReference type="STRING" id="1321606.SAMD00020551_0414"/>
<dbReference type="AlphaFoldDB" id="A0A0A8WZU5"/>
<dbReference type="PROSITE" id="PS50995">
    <property type="entry name" value="HTH_MARR_2"/>
    <property type="match status" value="1"/>
</dbReference>
<dbReference type="GO" id="GO:0003677">
    <property type="term" value="F:DNA binding"/>
    <property type="evidence" value="ECO:0007669"/>
    <property type="project" value="UniProtKB-KW"/>
</dbReference>
<proteinExistence type="predicted"/>
<comment type="caution">
    <text evidence="3">The sequence shown here is derived from an EMBL/GenBank/DDBJ whole genome shotgun (WGS) entry which is preliminary data.</text>
</comment>
<dbReference type="EMBL" id="BASE01000009">
    <property type="protein sequence ID" value="GAM12282.1"/>
    <property type="molecule type" value="Genomic_DNA"/>
</dbReference>
<name>A0A0A8WZU5_MESS1</name>
<feature type="domain" description="HTH marR-type" evidence="2">
    <location>
        <begin position="1"/>
        <end position="133"/>
    </location>
</feature>
<dbReference type="GO" id="GO:0003700">
    <property type="term" value="F:DNA-binding transcription factor activity"/>
    <property type="evidence" value="ECO:0007669"/>
    <property type="project" value="InterPro"/>
</dbReference>
<keyword evidence="4" id="KW-1185">Reference proteome</keyword>
<reference evidence="3 4" key="1">
    <citation type="submission" date="2013-06" db="EMBL/GenBank/DDBJ databases">
        <title>Whole genome shotgun sequence of Bacillus selenatarsenatis SF-1.</title>
        <authorList>
            <person name="Kuroda M."/>
            <person name="Sei K."/>
            <person name="Yamashita M."/>
            <person name="Ike M."/>
        </authorList>
    </citation>
    <scope>NUCLEOTIDE SEQUENCE [LARGE SCALE GENOMIC DNA]</scope>
    <source>
        <strain evidence="3 4">SF-1</strain>
    </source>
</reference>
<dbReference type="InterPro" id="IPR000835">
    <property type="entry name" value="HTH_MarR-typ"/>
</dbReference>
<evidence type="ECO:0000259" key="2">
    <source>
        <dbReference type="PROSITE" id="PS50995"/>
    </source>
</evidence>
<gene>
    <name evidence="3" type="ORF">SAMD00020551_0414</name>
</gene>
<accession>A0A0A8WZU5</accession>